<dbReference type="SUPFAM" id="SSF53335">
    <property type="entry name" value="S-adenosyl-L-methionine-dependent methyltransferases"/>
    <property type="match status" value="1"/>
</dbReference>
<dbReference type="CDD" id="cd02440">
    <property type="entry name" value="AdoMet_MTases"/>
    <property type="match status" value="1"/>
</dbReference>
<keyword evidence="1" id="KW-0472">Membrane</keyword>
<reference evidence="3 4" key="1">
    <citation type="journal article" date="2010" name="J. Bacteriol.">
        <title>Complete genome sequence of the aerobic facultative methanotroph Methylocella silvestris BL2.</title>
        <authorList>
            <person name="Chen Y."/>
            <person name="Crombie A."/>
            <person name="Rahman M.T."/>
            <person name="Dedysh S.N."/>
            <person name="Liesack W."/>
            <person name="Stott M.B."/>
            <person name="Alam M."/>
            <person name="Theisen A.R."/>
            <person name="Murrell J.C."/>
            <person name="Dunfield P.F."/>
        </authorList>
    </citation>
    <scope>NUCLEOTIDE SEQUENCE [LARGE SCALE GENOMIC DNA]</scope>
    <source>
        <strain evidence="4">DSM 15510 / CIP 108128 / LMG 27833 / NCIMB 13906 / BL2</strain>
    </source>
</reference>
<keyword evidence="4" id="KW-1185">Reference proteome</keyword>
<dbReference type="AlphaFoldDB" id="B8ES77"/>
<organism evidence="3 4">
    <name type="scientific">Methylocella silvestris (strain DSM 15510 / CIP 108128 / LMG 27833 / NCIMB 13906 / BL2)</name>
    <dbReference type="NCBI Taxonomy" id="395965"/>
    <lineage>
        <taxon>Bacteria</taxon>
        <taxon>Pseudomonadati</taxon>
        <taxon>Pseudomonadota</taxon>
        <taxon>Alphaproteobacteria</taxon>
        <taxon>Hyphomicrobiales</taxon>
        <taxon>Beijerinckiaceae</taxon>
        <taxon>Methylocella</taxon>
    </lineage>
</organism>
<evidence type="ECO:0000313" key="4">
    <source>
        <dbReference type="Proteomes" id="UP000002257"/>
    </source>
</evidence>
<dbReference type="InterPro" id="IPR041698">
    <property type="entry name" value="Methyltransf_25"/>
</dbReference>
<feature type="domain" description="Methyltransferase" evidence="2">
    <location>
        <begin position="60"/>
        <end position="157"/>
    </location>
</feature>
<dbReference type="InterPro" id="IPR029063">
    <property type="entry name" value="SAM-dependent_MTases_sf"/>
</dbReference>
<name>B8ES77_METSB</name>
<dbReference type="Proteomes" id="UP000002257">
    <property type="component" value="Chromosome"/>
</dbReference>
<keyword evidence="1" id="KW-1133">Transmembrane helix</keyword>
<gene>
    <name evidence="3" type="ordered locus">Msil_3390</name>
</gene>
<dbReference type="STRING" id="395965.Msil_3390"/>
<dbReference type="Gene3D" id="3.40.50.150">
    <property type="entry name" value="Vaccinia Virus protein VP39"/>
    <property type="match status" value="1"/>
</dbReference>
<dbReference type="RefSeq" id="WP_012592361.1">
    <property type="nucleotide sequence ID" value="NC_011666.1"/>
</dbReference>
<dbReference type="HOGENOM" id="CLU_1097766_0_0_5"/>
<accession>B8ES77</accession>
<dbReference type="EMBL" id="CP001280">
    <property type="protein sequence ID" value="ACK52292.1"/>
    <property type="molecule type" value="Genomic_DNA"/>
</dbReference>
<dbReference type="OrthoDB" id="9800454at2"/>
<dbReference type="eggNOG" id="COG4123">
    <property type="taxonomic scope" value="Bacteria"/>
</dbReference>
<evidence type="ECO:0000256" key="1">
    <source>
        <dbReference type="SAM" id="Phobius"/>
    </source>
</evidence>
<proteinExistence type="predicted"/>
<sequence>MATSLATRRIEAELLDSLPADDPRAIRSRRDLALINALMFQAAIMAGFLRAQIPAGRARILEIGCGDGSFMLSVARRLRHSAADVDLVLLDRVDLVAAPRVAAFAALGWRVETVTGDVFAFVDKPGIGGFDIVSANLFLHHFPDCALQTLFQSLRRLAPAVVATEPRRTRIAVWATALLRAIGANAVSRHDAAASVRAGFCGRELSGLWPRDCADRIEERGIGPFTHIFCVTRAGEQGS</sequence>
<evidence type="ECO:0000259" key="2">
    <source>
        <dbReference type="Pfam" id="PF13649"/>
    </source>
</evidence>
<dbReference type="KEGG" id="msl:Msil_3390"/>
<feature type="transmembrane region" description="Helical" evidence="1">
    <location>
        <begin position="32"/>
        <end position="49"/>
    </location>
</feature>
<keyword evidence="1" id="KW-0812">Transmembrane</keyword>
<evidence type="ECO:0000313" key="3">
    <source>
        <dbReference type="EMBL" id="ACK52292.1"/>
    </source>
</evidence>
<protein>
    <recommendedName>
        <fullName evidence="2">Methyltransferase domain-containing protein</fullName>
    </recommendedName>
</protein>
<dbReference type="Pfam" id="PF13649">
    <property type="entry name" value="Methyltransf_25"/>
    <property type="match status" value="1"/>
</dbReference>